<dbReference type="SUPFAM" id="SSF56672">
    <property type="entry name" value="DNA/RNA polymerases"/>
    <property type="match status" value="1"/>
</dbReference>
<dbReference type="GO" id="GO:0006351">
    <property type="term" value="P:DNA-templated transcription"/>
    <property type="evidence" value="ECO:0007669"/>
    <property type="project" value="InterPro"/>
</dbReference>
<dbReference type="Proteomes" id="UP000466442">
    <property type="component" value="Linkage Group LG1"/>
</dbReference>
<gene>
    <name evidence="2" type="ORF">GE061_000201</name>
</gene>
<keyword evidence="3" id="KW-1185">Reference proteome</keyword>
<reference evidence="2" key="1">
    <citation type="journal article" date="2021" name="Mol. Ecol. Resour.">
        <title>Apolygus lucorum genome provides insights into omnivorousness and mesophyll feeding.</title>
        <authorList>
            <person name="Liu Y."/>
            <person name="Liu H."/>
            <person name="Wang H."/>
            <person name="Huang T."/>
            <person name="Liu B."/>
            <person name="Yang B."/>
            <person name="Yin L."/>
            <person name="Li B."/>
            <person name="Zhang Y."/>
            <person name="Zhang S."/>
            <person name="Jiang F."/>
            <person name="Zhang X."/>
            <person name="Ren Y."/>
            <person name="Wang B."/>
            <person name="Wang S."/>
            <person name="Lu Y."/>
            <person name="Wu K."/>
            <person name="Fan W."/>
            <person name="Wang G."/>
        </authorList>
    </citation>
    <scope>NUCLEOTIDE SEQUENCE</scope>
    <source>
        <strain evidence="2">12Hb</strain>
    </source>
</reference>
<organism evidence="2 3">
    <name type="scientific">Apolygus lucorum</name>
    <name type="common">Small green plant bug</name>
    <name type="synonym">Lygocoris lucorum</name>
    <dbReference type="NCBI Taxonomy" id="248454"/>
    <lineage>
        <taxon>Eukaryota</taxon>
        <taxon>Metazoa</taxon>
        <taxon>Ecdysozoa</taxon>
        <taxon>Arthropoda</taxon>
        <taxon>Hexapoda</taxon>
        <taxon>Insecta</taxon>
        <taxon>Pterygota</taxon>
        <taxon>Neoptera</taxon>
        <taxon>Paraneoptera</taxon>
        <taxon>Hemiptera</taxon>
        <taxon>Heteroptera</taxon>
        <taxon>Panheteroptera</taxon>
        <taxon>Cimicomorpha</taxon>
        <taxon>Miridae</taxon>
        <taxon>Mirini</taxon>
        <taxon>Apolygus</taxon>
    </lineage>
</organism>
<dbReference type="GO" id="GO:0003723">
    <property type="term" value="F:RNA binding"/>
    <property type="evidence" value="ECO:0007669"/>
    <property type="project" value="InterPro"/>
</dbReference>
<evidence type="ECO:0000313" key="3">
    <source>
        <dbReference type="Proteomes" id="UP000466442"/>
    </source>
</evidence>
<dbReference type="EMBL" id="WIXP02000001">
    <property type="protein sequence ID" value="KAF6215866.1"/>
    <property type="molecule type" value="Genomic_DNA"/>
</dbReference>
<dbReference type="GO" id="GO:0003968">
    <property type="term" value="F:RNA-directed RNA polymerase activity"/>
    <property type="evidence" value="ECO:0007669"/>
    <property type="project" value="InterPro"/>
</dbReference>
<feature type="domain" description="RNA-directed RNA polymerase C-terminal" evidence="1">
    <location>
        <begin position="23"/>
        <end position="166"/>
    </location>
</feature>
<accession>A0A8S9Y697</accession>
<dbReference type="GO" id="GO:0071897">
    <property type="term" value="P:DNA biosynthetic process"/>
    <property type="evidence" value="ECO:0007669"/>
    <property type="project" value="UniProtKB-ARBA"/>
</dbReference>
<protein>
    <recommendedName>
        <fullName evidence="1">RNA-directed RNA polymerase C-terminal domain-containing protein</fullName>
    </recommendedName>
</protein>
<evidence type="ECO:0000259" key="1">
    <source>
        <dbReference type="Pfam" id="PF00680"/>
    </source>
</evidence>
<proteinExistence type="predicted"/>
<dbReference type="InterPro" id="IPR001205">
    <property type="entry name" value="RNA-dir_pol_C"/>
</dbReference>
<dbReference type="Pfam" id="PF00680">
    <property type="entry name" value="RdRP_1"/>
    <property type="match status" value="1"/>
</dbReference>
<dbReference type="InterPro" id="IPR043502">
    <property type="entry name" value="DNA/RNA_pol_sf"/>
</dbReference>
<name>A0A8S9Y697_APOLU</name>
<dbReference type="OrthoDB" id="8196618at2759"/>
<sequence>MMSDRTVQLVRRLEAYPIAPSGHTEDPPDNLDAVSWIPSSAAGFGYIGKKADNYLLARKNATRVLTGYSKWKSSYRFSPDKSFARTQLAMRAHPKIRHVWGRAFHHIHIEGLIGQPLLLRLMEVDTPIYIGKDIHKDMPYCILEATADGGTCYCIDFSKFDASVSSGLVLGDDSLFVTPIPICKPADIQCFFALFGLTTSDKIQYRVARLERRREMTRARPALHHVYEQLSDVGLVRPIRPDNLDAVSWIPSSAAGFGYIGKKADNYLLARKNATRALTGYSKWEFLPFRPR</sequence>
<evidence type="ECO:0000313" key="2">
    <source>
        <dbReference type="EMBL" id="KAF6215866.1"/>
    </source>
</evidence>
<dbReference type="AlphaFoldDB" id="A0A8S9Y697"/>
<comment type="caution">
    <text evidence="2">The sequence shown here is derived from an EMBL/GenBank/DDBJ whole genome shotgun (WGS) entry which is preliminary data.</text>
</comment>